<feature type="domain" description="DUF7136" evidence="2">
    <location>
        <begin position="30"/>
        <end position="245"/>
    </location>
</feature>
<evidence type="ECO:0000259" key="2">
    <source>
        <dbReference type="Pfam" id="PF23584"/>
    </source>
</evidence>
<name>A0A6J3M1V0_9PEZI</name>
<evidence type="ECO:0000313" key="4">
    <source>
        <dbReference type="RefSeq" id="XP_033459031.1"/>
    </source>
</evidence>
<dbReference type="OrthoDB" id="4490227at2759"/>
<evidence type="ECO:0000313" key="3">
    <source>
        <dbReference type="Proteomes" id="UP000504637"/>
    </source>
</evidence>
<accession>A0A6J3M1V0</accession>
<dbReference type="GeneID" id="54362746"/>
<organism evidence="4">
    <name type="scientific">Dissoconium aciculare CBS 342.82</name>
    <dbReference type="NCBI Taxonomy" id="1314786"/>
    <lineage>
        <taxon>Eukaryota</taxon>
        <taxon>Fungi</taxon>
        <taxon>Dikarya</taxon>
        <taxon>Ascomycota</taxon>
        <taxon>Pezizomycotina</taxon>
        <taxon>Dothideomycetes</taxon>
        <taxon>Dothideomycetidae</taxon>
        <taxon>Mycosphaerellales</taxon>
        <taxon>Dissoconiaceae</taxon>
        <taxon>Dissoconium</taxon>
    </lineage>
</organism>
<gene>
    <name evidence="4" type="ORF">K489DRAFT_380742</name>
</gene>
<sequence>MVNIKLGLFSLLPFASAYWALTDPKTDHATRGVFEVDLIFPREGTFSPTNTTPIIFAVQNPQRAKDLGAYIIWTLVQPSNATQADGYNIPGLREHGVIELGDLNISTISNPYLAWDRITAIGDTEDSWDFQWTIRYSNCTEFYTERNTTVIGVEHGISSYSINITTKRTAPQSASLETAFLNDSCRVGDYFNLNVTRYNLLPGSGPEHCSELGDPVTEENRNCRIGSDAKEAVKAEFAYQACKDALRYPLTSANCTKPREPQKVPAKPVVPSMATHDMHVSISWMFAALLGLGAFML</sequence>
<keyword evidence="3" id="KW-1185">Reference proteome</keyword>
<protein>
    <recommendedName>
        <fullName evidence="2">DUF7136 domain-containing protein</fullName>
    </recommendedName>
</protein>
<reference evidence="4" key="1">
    <citation type="submission" date="2020-01" db="EMBL/GenBank/DDBJ databases">
        <authorList>
            <consortium name="DOE Joint Genome Institute"/>
            <person name="Haridas S."/>
            <person name="Albert R."/>
            <person name="Binder M."/>
            <person name="Bloem J."/>
            <person name="Labutti K."/>
            <person name="Salamov A."/>
            <person name="Andreopoulos B."/>
            <person name="Baker S.E."/>
            <person name="Barry K."/>
            <person name="Bills G."/>
            <person name="Bluhm B.H."/>
            <person name="Cannon C."/>
            <person name="Castanera R."/>
            <person name="Culley D.E."/>
            <person name="Daum C."/>
            <person name="Ezra D."/>
            <person name="Gonzalez J.B."/>
            <person name="Henrissat B."/>
            <person name="Kuo A."/>
            <person name="Liang C."/>
            <person name="Lipzen A."/>
            <person name="Lutzoni F."/>
            <person name="Magnuson J."/>
            <person name="Mondo S."/>
            <person name="Nolan M."/>
            <person name="Ohm R."/>
            <person name="Pangilinan J."/>
            <person name="Park H.-J."/>
            <person name="Ramirez L."/>
            <person name="Alfaro M."/>
            <person name="Sun H."/>
            <person name="Tritt A."/>
            <person name="Yoshinaga Y."/>
            <person name="Zwiers L.-H."/>
            <person name="Turgeon B.G."/>
            <person name="Goodwin S.B."/>
            <person name="Spatafora J.W."/>
            <person name="Crous P.W."/>
            <person name="Grigoriev I.V."/>
        </authorList>
    </citation>
    <scope>NUCLEOTIDE SEQUENCE</scope>
    <source>
        <strain evidence="4">CBS 342.82</strain>
    </source>
</reference>
<dbReference type="Pfam" id="PF23584">
    <property type="entry name" value="DUF7136"/>
    <property type="match status" value="1"/>
</dbReference>
<proteinExistence type="predicted"/>
<reference evidence="4" key="3">
    <citation type="submission" date="2025-08" db="UniProtKB">
        <authorList>
            <consortium name="RefSeq"/>
        </authorList>
    </citation>
    <scope>IDENTIFICATION</scope>
    <source>
        <strain evidence="4">CBS 342.82</strain>
    </source>
</reference>
<feature type="signal peptide" evidence="1">
    <location>
        <begin position="1"/>
        <end position="17"/>
    </location>
</feature>
<dbReference type="AlphaFoldDB" id="A0A6J3M1V0"/>
<dbReference type="RefSeq" id="XP_033459031.1">
    <property type="nucleotide sequence ID" value="XM_033604946.1"/>
</dbReference>
<reference evidence="4" key="2">
    <citation type="submission" date="2020-04" db="EMBL/GenBank/DDBJ databases">
        <authorList>
            <consortium name="NCBI Genome Project"/>
        </authorList>
    </citation>
    <scope>NUCLEOTIDE SEQUENCE</scope>
    <source>
        <strain evidence="4">CBS 342.82</strain>
    </source>
</reference>
<dbReference type="Proteomes" id="UP000504637">
    <property type="component" value="Unplaced"/>
</dbReference>
<evidence type="ECO:0000256" key="1">
    <source>
        <dbReference type="SAM" id="SignalP"/>
    </source>
</evidence>
<dbReference type="InterPro" id="IPR055560">
    <property type="entry name" value="DUF7136"/>
</dbReference>
<feature type="chain" id="PRO_5026875235" description="DUF7136 domain-containing protein" evidence="1">
    <location>
        <begin position="18"/>
        <end position="297"/>
    </location>
</feature>
<keyword evidence="1" id="KW-0732">Signal</keyword>